<sequence>MEGLRHPLTQENKTIGEAVAHKHRRYRGVKNPLRGSLLERRIQRAIYCVENDVDKEFIDWFVADTGMQPQEFLDKWSKKIRHMKNMTKDNMETNPRFKKAVFVNHYMSEEDINYLLPK</sequence>
<organism evidence="1 2">
    <name type="scientific">Lactobacillus crispatus</name>
    <dbReference type="NCBI Taxonomy" id="47770"/>
    <lineage>
        <taxon>Bacteria</taxon>
        <taxon>Bacillati</taxon>
        <taxon>Bacillota</taxon>
        <taxon>Bacilli</taxon>
        <taxon>Lactobacillales</taxon>
        <taxon>Lactobacillaceae</taxon>
        <taxon>Lactobacillus</taxon>
    </lineage>
</organism>
<dbReference type="EMBL" id="JBETVU010000012">
    <property type="protein sequence ID" value="MES5148923.1"/>
    <property type="molecule type" value="Genomic_DNA"/>
</dbReference>
<evidence type="ECO:0000313" key="1">
    <source>
        <dbReference type="EMBL" id="MES5148923.1"/>
    </source>
</evidence>
<gene>
    <name evidence="1" type="ORF">ABVC42_03135</name>
</gene>
<protein>
    <submittedName>
        <fullName evidence="1">Uncharacterized protein</fullName>
    </submittedName>
</protein>
<name>A0ABV2B6S5_9LACO</name>
<dbReference type="RefSeq" id="WP_005722086.1">
    <property type="nucleotide sequence ID" value="NZ_JAAUWJ010000001.1"/>
</dbReference>
<evidence type="ECO:0000313" key="2">
    <source>
        <dbReference type="Proteomes" id="UP001434419"/>
    </source>
</evidence>
<proteinExistence type="predicted"/>
<comment type="caution">
    <text evidence="1">The sequence shown here is derived from an EMBL/GenBank/DDBJ whole genome shotgun (WGS) entry which is preliminary data.</text>
</comment>
<dbReference type="Proteomes" id="UP001434419">
    <property type="component" value="Unassembled WGS sequence"/>
</dbReference>
<accession>A0ABV2B6S5</accession>
<reference evidence="1" key="1">
    <citation type="submission" date="2024-06" db="EMBL/GenBank/DDBJ databases">
        <title>Vaginal Lactobacillus fatty acid response mechanisms reveal a metabolite-targeted strategy for bacterial vaginosis treatment.</title>
        <authorList>
            <person name="Zhu M."/>
            <person name="Blainey P.C."/>
            <person name="Bloom S.M."/>
            <person name="Kwon D.S."/>
        </authorList>
    </citation>
    <scope>NUCLEOTIDE SEQUENCE</scope>
    <source>
        <strain evidence="1">194_F1_1</strain>
    </source>
</reference>
<keyword evidence="2" id="KW-1185">Reference proteome</keyword>